<evidence type="ECO:0000313" key="4">
    <source>
        <dbReference type="EMBL" id="KAK3511991.1"/>
    </source>
</evidence>
<keyword evidence="1 2" id="KW-0238">DNA-binding</keyword>
<feature type="domain" description="Fork-head" evidence="3">
    <location>
        <begin position="37"/>
        <end position="117"/>
    </location>
</feature>
<evidence type="ECO:0000256" key="1">
    <source>
        <dbReference type="ARBA" id="ARBA00023125"/>
    </source>
</evidence>
<feature type="non-terminal residue" evidence="4">
    <location>
        <position position="329"/>
    </location>
</feature>
<comment type="subcellular location">
    <subcellularLocation>
        <location evidence="2">Nucleus</location>
    </subcellularLocation>
</comment>
<keyword evidence="5" id="KW-1185">Reference proteome</keyword>
<dbReference type="InterPro" id="IPR052327">
    <property type="entry name" value="Activin_resp_transcr_regulator"/>
</dbReference>
<dbReference type="InterPro" id="IPR001766">
    <property type="entry name" value="Fork_head_dom"/>
</dbReference>
<dbReference type="Proteomes" id="UP001274896">
    <property type="component" value="Unassembled WGS sequence"/>
</dbReference>
<dbReference type="GO" id="GO:0003700">
    <property type="term" value="F:DNA-binding transcription factor activity"/>
    <property type="evidence" value="ECO:0007669"/>
    <property type="project" value="InterPro"/>
</dbReference>
<proteinExistence type="predicted"/>
<evidence type="ECO:0000256" key="2">
    <source>
        <dbReference type="PROSITE-ProRule" id="PRU00089"/>
    </source>
</evidence>
<dbReference type="InterPro" id="IPR036388">
    <property type="entry name" value="WH-like_DNA-bd_sf"/>
</dbReference>
<dbReference type="PANTHER" id="PTHR47316:SF1">
    <property type="entry name" value="FORKHEAD BOX PROTEIN H1"/>
    <property type="match status" value="1"/>
</dbReference>
<dbReference type="SUPFAM" id="SSF46785">
    <property type="entry name" value="Winged helix' DNA-binding domain"/>
    <property type="match status" value="1"/>
</dbReference>
<feature type="DNA-binding region" description="Fork-head" evidence="2">
    <location>
        <begin position="37"/>
        <end position="117"/>
    </location>
</feature>
<dbReference type="AlphaFoldDB" id="A0AAE0Q1D1"/>
<sequence>LLYKAAFDFPAMTKTACGRLSPVPGEGRKYKRHTKGTYIGLVAYVIQDSPNKMLTFKQIMKKLGMFITGDRKGLENNIRVCLSSNKCFVKVPIDPEYPNAKRNFWRVDENNITPKMLRRHFSDMAGLFPGLPPAWDRKPAPPPVHSSPVKMEDRPIKFTGPFSIESLLKKDHLPQVQVNVQQAAQTVSNSNLCFSDQFYCRTASADSLTCLDRENRQDSLYYTHRSVEEASWRKPVKRMDLSPELHHALVYSSHFPYDQTLLTNKVWSSPPNTHELRCAVVSGTKMLAAESFKSCKLPDGVSMDRTCLSSTSHRCLIGLRYVGIEICGD</sequence>
<dbReference type="GO" id="GO:0005634">
    <property type="term" value="C:nucleus"/>
    <property type="evidence" value="ECO:0007669"/>
    <property type="project" value="UniProtKB-SubCell"/>
</dbReference>
<dbReference type="PANTHER" id="PTHR47316">
    <property type="entry name" value="FORKHEAD BOX PROTEIN H1"/>
    <property type="match status" value="1"/>
</dbReference>
<gene>
    <name evidence="4" type="ORF">QTP70_027641</name>
</gene>
<protein>
    <recommendedName>
        <fullName evidence="3">Fork-head domain-containing protein</fullName>
    </recommendedName>
</protein>
<keyword evidence="2" id="KW-0539">Nucleus</keyword>
<accession>A0AAE0Q1D1</accession>
<evidence type="ECO:0000259" key="3">
    <source>
        <dbReference type="PROSITE" id="PS50039"/>
    </source>
</evidence>
<comment type="caution">
    <text evidence="4">The sequence shown here is derived from an EMBL/GenBank/DDBJ whole genome shotgun (WGS) entry which is preliminary data.</text>
</comment>
<dbReference type="GO" id="GO:0043565">
    <property type="term" value="F:sequence-specific DNA binding"/>
    <property type="evidence" value="ECO:0007669"/>
    <property type="project" value="InterPro"/>
</dbReference>
<dbReference type="Gene3D" id="1.10.10.10">
    <property type="entry name" value="Winged helix-like DNA-binding domain superfamily/Winged helix DNA-binding domain"/>
    <property type="match status" value="1"/>
</dbReference>
<dbReference type="InterPro" id="IPR036390">
    <property type="entry name" value="WH_DNA-bd_sf"/>
</dbReference>
<dbReference type="EMBL" id="JAUCMX010000024">
    <property type="protein sequence ID" value="KAK3511991.1"/>
    <property type="molecule type" value="Genomic_DNA"/>
</dbReference>
<organism evidence="4 5">
    <name type="scientific">Hemibagrus guttatus</name>
    <dbReference type="NCBI Taxonomy" id="175788"/>
    <lineage>
        <taxon>Eukaryota</taxon>
        <taxon>Metazoa</taxon>
        <taxon>Chordata</taxon>
        <taxon>Craniata</taxon>
        <taxon>Vertebrata</taxon>
        <taxon>Euteleostomi</taxon>
        <taxon>Actinopterygii</taxon>
        <taxon>Neopterygii</taxon>
        <taxon>Teleostei</taxon>
        <taxon>Ostariophysi</taxon>
        <taxon>Siluriformes</taxon>
        <taxon>Bagridae</taxon>
        <taxon>Hemibagrus</taxon>
    </lineage>
</organism>
<name>A0AAE0Q1D1_9TELE</name>
<dbReference type="PROSITE" id="PS50039">
    <property type="entry name" value="FORK_HEAD_3"/>
    <property type="match status" value="1"/>
</dbReference>
<dbReference type="Pfam" id="PF00250">
    <property type="entry name" value="Forkhead"/>
    <property type="match status" value="1"/>
</dbReference>
<dbReference type="SMART" id="SM00339">
    <property type="entry name" value="FH"/>
    <property type="match status" value="1"/>
</dbReference>
<reference evidence="4" key="1">
    <citation type="submission" date="2023-06" db="EMBL/GenBank/DDBJ databases">
        <title>Male Hemibagrus guttatus genome.</title>
        <authorList>
            <person name="Bian C."/>
        </authorList>
    </citation>
    <scope>NUCLEOTIDE SEQUENCE</scope>
    <source>
        <strain evidence="4">Male_cb2023</strain>
        <tissue evidence="4">Muscle</tissue>
    </source>
</reference>
<evidence type="ECO:0000313" key="5">
    <source>
        <dbReference type="Proteomes" id="UP001274896"/>
    </source>
</evidence>